<comment type="caution">
    <text evidence="8">The sequence shown here is derived from an EMBL/GenBank/DDBJ whole genome shotgun (WGS) entry which is preliminary data.</text>
</comment>
<dbReference type="GO" id="GO:0005254">
    <property type="term" value="F:chloride channel activity"/>
    <property type="evidence" value="ECO:0007669"/>
    <property type="project" value="TreeGrafter"/>
</dbReference>
<feature type="transmembrane region" description="Helical" evidence="6">
    <location>
        <begin position="287"/>
        <end position="307"/>
    </location>
</feature>
<evidence type="ECO:0000313" key="8">
    <source>
        <dbReference type="EMBL" id="PVV00466.1"/>
    </source>
</evidence>
<dbReference type="AlphaFoldDB" id="A0A2T9Z795"/>
<name>A0A2T9Z795_9FUNG</name>
<evidence type="ECO:0000256" key="1">
    <source>
        <dbReference type="ARBA" id="ARBA00004141"/>
    </source>
</evidence>
<feature type="domain" description="Anoctamin transmembrane" evidence="7">
    <location>
        <begin position="280"/>
        <end position="772"/>
    </location>
</feature>
<dbReference type="PANTHER" id="PTHR12308:SF73">
    <property type="entry name" value="ANOCTAMIN"/>
    <property type="match status" value="1"/>
</dbReference>
<dbReference type="EMBL" id="MBFS01000053">
    <property type="protein sequence ID" value="PVV04995.1"/>
    <property type="molecule type" value="Genomic_DNA"/>
</dbReference>
<dbReference type="InterPro" id="IPR007632">
    <property type="entry name" value="Anoctamin"/>
</dbReference>
<feature type="transmembrane region" description="Helical" evidence="6">
    <location>
        <begin position="430"/>
        <end position="454"/>
    </location>
</feature>
<dbReference type="EMBL" id="MBFS01001961">
    <property type="protein sequence ID" value="PVV00466.1"/>
    <property type="molecule type" value="Genomic_DNA"/>
</dbReference>
<feature type="compositionally biased region" description="Polar residues" evidence="5">
    <location>
        <begin position="183"/>
        <end position="202"/>
    </location>
</feature>
<feature type="transmembrane region" description="Helical" evidence="6">
    <location>
        <begin position="313"/>
        <end position="334"/>
    </location>
</feature>
<feature type="region of interest" description="Disordered" evidence="5">
    <location>
        <begin position="181"/>
        <end position="202"/>
    </location>
</feature>
<dbReference type="Proteomes" id="UP000245609">
    <property type="component" value="Unassembled WGS sequence"/>
</dbReference>
<dbReference type="STRING" id="133381.A0A2T9Z795"/>
<comment type="subcellular location">
    <subcellularLocation>
        <location evidence="1">Membrane</location>
        <topology evidence="1">Multi-pass membrane protein</topology>
    </subcellularLocation>
</comment>
<dbReference type="InterPro" id="IPR049452">
    <property type="entry name" value="Anoctamin_TM"/>
</dbReference>
<keyword evidence="2 6" id="KW-0812">Transmembrane</keyword>
<sequence>MSEKSSYSRPLLFKKLISKHWELQKKKRTELVSAEYVEEQGLVEAEAYADYVISFEYSTSSKNFVLNGLEDLASSGSSSLHRTQREKKISSSFTEIINRLNAAGLTTEVRTAVKKVKKASSDGSSQNNNKHSDESLNSQSSFQAETQIIQIPNILLIFVTCSKERLEFECRKQRILSFDGSKSLPTPSHSRGTSNVSESATETSFDKKASKFDLTESARQAIVYQIISGPVQQGCANVTVENEPYVTAIFPLHDKDYNKEWLKSWSTKWLISKSDLQDLRNHFGEEIAMYFAFLQFYTICLGIPAFLGIIFYLLGWSFSIFLTLCITLWCVTFLETWTKKQKDLAYDWGVHNLSLEKGPRRNQFKHESFEMDTVSGELVPVFPSWKRWVRRAIGIPIIFACLVAMFSLVGSIFSIQVFVNEVYDGPFSNLFVYIPAILYSASMPIFTEICRLIARHQTEFENYEYSEEYYNEYYRKIFLFRFLQDQGYLLLMAWVIIPFREYYESTSRRIWLLLVGLFIRTDTDQKSNVFKFKEDSTPAANKIQNMLIYYLVTAQIVNQFSESFIPVVMRYLKEGKLSAFFKSKSDSLMGKKFNSAIEDRPHITRERTLSAMENCEVEEAIFISKVTKEAQLPSYDTFEDYAEMASQFGYVSFYSIVWPLAPLLAFVNNIVELRSDAAKICLAVRKPIPIRSASIGPWQSTFEFTSWLGSIASALLVYKFSPVSWLFNPVSPKSFTKFGRSGWVYAFICAVISEHTYLVSVVVVGAILSTWQTESEKKAITSKRMKRILLIEQVSKETRKRSESLDNSTRFLENQKAIEVELAYGLEKIAGSFKQE</sequence>
<reference evidence="8 10" key="1">
    <citation type="journal article" date="2018" name="MBio">
        <title>Comparative Genomics Reveals the Core Gene Toolbox for the Fungus-Insect Symbiosis.</title>
        <authorList>
            <person name="Wang Y."/>
            <person name="Stata M."/>
            <person name="Wang W."/>
            <person name="Stajich J.E."/>
            <person name="White M.M."/>
            <person name="Moncalvo J.M."/>
        </authorList>
    </citation>
    <scope>NUCLEOTIDE SEQUENCE [LARGE SCALE GENOMIC DNA]</scope>
    <source>
        <strain evidence="8 10">SC-DP-2</strain>
    </source>
</reference>
<organism evidence="8 10">
    <name type="scientific">Smittium megazygosporum</name>
    <dbReference type="NCBI Taxonomy" id="133381"/>
    <lineage>
        <taxon>Eukaryota</taxon>
        <taxon>Fungi</taxon>
        <taxon>Fungi incertae sedis</taxon>
        <taxon>Zoopagomycota</taxon>
        <taxon>Kickxellomycotina</taxon>
        <taxon>Harpellomycetes</taxon>
        <taxon>Harpellales</taxon>
        <taxon>Legeriomycetaceae</taxon>
        <taxon>Smittium</taxon>
    </lineage>
</organism>
<keyword evidence="4 6" id="KW-0472">Membrane</keyword>
<dbReference type="OrthoDB" id="296386at2759"/>
<proteinExistence type="predicted"/>
<feature type="region of interest" description="Disordered" evidence="5">
    <location>
        <begin position="116"/>
        <end position="139"/>
    </location>
</feature>
<evidence type="ECO:0000256" key="3">
    <source>
        <dbReference type="ARBA" id="ARBA00022989"/>
    </source>
</evidence>
<dbReference type="GO" id="GO:0016020">
    <property type="term" value="C:membrane"/>
    <property type="evidence" value="ECO:0007669"/>
    <property type="project" value="UniProtKB-SubCell"/>
</dbReference>
<feature type="transmembrane region" description="Helical" evidence="6">
    <location>
        <begin position="393"/>
        <end position="418"/>
    </location>
</feature>
<evidence type="ECO:0000256" key="5">
    <source>
        <dbReference type="SAM" id="MobiDB-lite"/>
    </source>
</evidence>
<evidence type="ECO:0000313" key="10">
    <source>
        <dbReference type="Proteomes" id="UP000245609"/>
    </source>
</evidence>
<evidence type="ECO:0000256" key="4">
    <source>
        <dbReference type="ARBA" id="ARBA00023136"/>
    </source>
</evidence>
<protein>
    <recommendedName>
        <fullName evidence="7">Anoctamin transmembrane domain-containing protein</fullName>
    </recommendedName>
</protein>
<accession>A0A2T9Z795</accession>
<dbReference type="GO" id="GO:0032541">
    <property type="term" value="C:cortical endoplasmic reticulum"/>
    <property type="evidence" value="ECO:0007669"/>
    <property type="project" value="TreeGrafter"/>
</dbReference>
<keyword evidence="10" id="KW-1185">Reference proteome</keyword>
<dbReference type="PANTHER" id="PTHR12308">
    <property type="entry name" value="ANOCTAMIN"/>
    <property type="match status" value="1"/>
</dbReference>
<evidence type="ECO:0000259" key="7">
    <source>
        <dbReference type="Pfam" id="PF04547"/>
    </source>
</evidence>
<evidence type="ECO:0000313" key="9">
    <source>
        <dbReference type="EMBL" id="PVV04995.1"/>
    </source>
</evidence>
<feature type="compositionally biased region" description="Polar residues" evidence="5">
    <location>
        <begin position="121"/>
        <end position="139"/>
    </location>
</feature>
<evidence type="ECO:0000256" key="2">
    <source>
        <dbReference type="ARBA" id="ARBA00022692"/>
    </source>
</evidence>
<gene>
    <name evidence="9" type="ORF">BB560_000488</name>
    <name evidence="8" type="ORF">BB560_005150</name>
</gene>
<keyword evidence="3 6" id="KW-1133">Transmembrane helix</keyword>
<evidence type="ECO:0000256" key="6">
    <source>
        <dbReference type="SAM" id="Phobius"/>
    </source>
</evidence>
<dbReference type="Pfam" id="PF04547">
    <property type="entry name" value="Anoctamin"/>
    <property type="match status" value="1"/>
</dbReference>